<accession>A0ABR9TPI9</accession>
<dbReference type="EMBL" id="PRDM01000005">
    <property type="protein sequence ID" value="MBE8727292.1"/>
    <property type="molecule type" value="Genomic_DNA"/>
</dbReference>
<dbReference type="Proteomes" id="UP000640614">
    <property type="component" value="Unassembled WGS sequence"/>
</dbReference>
<comment type="caution">
    <text evidence="1">The sequence shown here is derived from an EMBL/GenBank/DDBJ whole genome shotgun (WGS) entry which is preliminary data.</text>
</comment>
<name>A0ABR9TPI9_9FLAO</name>
<evidence type="ECO:0000313" key="2">
    <source>
        <dbReference type="Proteomes" id="UP000640614"/>
    </source>
</evidence>
<evidence type="ECO:0008006" key="3">
    <source>
        <dbReference type="Google" id="ProtNLM"/>
    </source>
</evidence>
<keyword evidence="2" id="KW-1185">Reference proteome</keyword>
<protein>
    <recommendedName>
        <fullName evidence="3">Restriction endonuclease</fullName>
    </recommendedName>
</protein>
<evidence type="ECO:0000313" key="1">
    <source>
        <dbReference type="EMBL" id="MBE8727292.1"/>
    </source>
</evidence>
<gene>
    <name evidence="1" type="ORF">C4F50_20450</name>
</gene>
<reference evidence="1 2" key="1">
    <citation type="submission" date="2018-07" db="EMBL/GenBank/DDBJ databases">
        <title>Genome assembly of strain KB82.</title>
        <authorList>
            <person name="Kukolya J."/>
            <person name="Horvath B."/>
            <person name="Nagy I."/>
            <person name="Toth A."/>
        </authorList>
    </citation>
    <scope>NUCLEOTIDE SEQUENCE [LARGE SCALE GENOMIC DNA]</scope>
    <source>
        <strain evidence="1 2">Kb82</strain>
    </source>
</reference>
<dbReference type="RefSeq" id="WP_194140456.1">
    <property type="nucleotide sequence ID" value="NZ_PRDM01000005.1"/>
</dbReference>
<organism evidence="1 2">
    <name type="scientific">Flavobacterium hungaricum</name>
    <dbReference type="NCBI Taxonomy" id="2082725"/>
    <lineage>
        <taxon>Bacteria</taxon>
        <taxon>Pseudomonadati</taxon>
        <taxon>Bacteroidota</taxon>
        <taxon>Flavobacteriia</taxon>
        <taxon>Flavobacteriales</taxon>
        <taxon>Flavobacteriaceae</taxon>
        <taxon>Flavobacterium</taxon>
    </lineage>
</organism>
<proteinExistence type="predicted"/>
<sequence>MKLKQKDNSYFITLKKDFEGSIVNLVFVKQAFDFAFEMTYGEGFHRIKRSGGQVDRTPLEIFQNTFQGKLAEMVLYENLKRHPIEVEEPDFSIHGKGIWDEADLKANGKFICVKSAAFFSNLLLLETKDWNSEGKYIPNQDISKTAVYDFFVLVRMKPDIKNILKAVFETKENLWQEIQKSIWLYDIPGCGSINTIRYVIENKFVIPKNALLNGKTKMDAENYYIQAAALHHLEDLYANLK</sequence>